<keyword evidence="2" id="KW-1185">Reference proteome</keyword>
<dbReference type="InterPro" id="IPR036691">
    <property type="entry name" value="Endo/exonu/phosph_ase_sf"/>
</dbReference>
<dbReference type="AlphaFoldDB" id="A0AAF0Q0W9"/>
<reference evidence="1" key="1">
    <citation type="submission" date="2023-08" db="EMBL/GenBank/DDBJ databases">
        <title>A de novo genome assembly of Solanum verrucosum Schlechtendal, a Mexican diploid species geographically isolated from the other diploid A-genome species in potato relatives.</title>
        <authorList>
            <person name="Hosaka K."/>
        </authorList>
    </citation>
    <scope>NUCLEOTIDE SEQUENCE</scope>
    <source>
        <tissue evidence="1">Young leaves</tissue>
    </source>
</reference>
<protein>
    <recommendedName>
        <fullName evidence="3">Endonuclease/exonuclease/phosphatase domain-containing protein</fullName>
    </recommendedName>
</protein>
<dbReference type="PANTHER" id="PTHR35218:SF9">
    <property type="entry name" value="ENDONUCLEASE_EXONUCLEASE_PHOSPHATASE DOMAIN-CONTAINING PROTEIN"/>
    <property type="match status" value="1"/>
</dbReference>
<proteinExistence type="predicted"/>
<dbReference type="Proteomes" id="UP001234989">
    <property type="component" value="Chromosome 2"/>
</dbReference>
<organism evidence="1 2">
    <name type="scientific">Solanum verrucosum</name>
    <dbReference type="NCBI Taxonomy" id="315347"/>
    <lineage>
        <taxon>Eukaryota</taxon>
        <taxon>Viridiplantae</taxon>
        <taxon>Streptophyta</taxon>
        <taxon>Embryophyta</taxon>
        <taxon>Tracheophyta</taxon>
        <taxon>Spermatophyta</taxon>
        <taxon>Magnoliopsida</taxon>
        <taxon>eudicotyledons</taxon>
        <taxon>Gunneridae</taxon>
        <taxon>Pentapetalae</taxon>
        <taxon>asterids</taxon>
        <taxon>lamiids</taxon>
        <taxon>Solanales</taxon>
        <taxon>Solanaceae</taxon>
        <taxon>Solanoideae</taxon>
        <taxon>Solaneae</taxon>
        <taxon>Solanum</taxon>
    </lineage>
</organism>
<sequence>MIRTWKAEVVCFQETKKEREIANKVKEIWGSRWADYVQLEASGTRGGIVIMWDKRRWDGEVSSVGAYSVSCCFSGKNLDLKWHLTGIYALNDRAEREETWWELGAVRGLFTGPWVLCEDFNTVRYPSENLPCNRISRATELSEFIEDMELMDLDLAGGEFTWRRGDRLHSSKARQVSDL</sequence>
<dbReference type="Gene3D" id="3.60.10.10">
    <property type="entry name" value="Endonuclease/exonuclease/phosphatase"/>
    <property type="match status" value="1"/>
</dbReference>
<accession>A0AAF0Q0W9</accession>
<evidence type="ECO:0000313" key="1">
    <source>
        <dbReference type="EMBL" id="WMV14759.1"/>
    </source>
</evidence>
<dbReference type="EMBL" id="CP133613">
    <property type="protein sequence ID" value="WMV14759.1"/>
    <property type="molecule type" value="Genomic_DNA"/>
</dbReference>
<gene>
    <name evidence="1" type="ORF">MTR67_008144</name>
</gene>
<dbReference type="SUPFAM" id="SSF56219">
    <property type="entry name" value="DNase I-like"/>
    <property type="match status" value="1"/>
</dbReference>
<dbReference type="PANTHER" id="PTHR35218">
    <property type="entry name" value="RNASE H DOMAIN-CONTAINING PROTEIN"/>
    <property type="match status" value="1"/>
</dbReference>
<evidence type="ECO:0000313" key="2">
    <source>
        <dbReference type="Proteomes" id="UP001234989"/>
    </source>
</evidence>
<evidence type="ECO:0008006" key="3">
    <source>
        <dbReference type="Google" id="ProtNLM"/>
    </source>
</evidence>
<name>A0AAF0Q0W9_SOLVR</name>